<dbReference type="OrthoDB" id="2747330at2759"/>
<dbReference type="PRINTS" id="PR00792">
    <property type="entry name" value="PEPSIN"/>
</dbReference>
<dbReference type="GO" id="GO:0004190">
    <property type="term" value="F:aspartic-type endopeptidase activity"/>
    <property type="evidence" value="ECO:0007669"/>
    <property type="project" value="UniProtKB-KW"/>
</dbReference>
<evidence type="ECO:0000256" key="3">
    <source>
        <dbReference type="ARBA" id="ARBA00022670"/>
    </source>
</evidence>
<dbReference type="PROSITE" id="PS51767">
    <property type="entry name" value="PEPTIDASE_A1"/>
    <property type="match status" value="1"/>
</dbReference>
<keyword evidence="6 11" id="KW-0064">Aspartyl protease</keyword>
<evidence type="ECO:0000256" key="7">
    <source>
        <dbReference type="ARBA" id="ARBA00022801"/>
    </source>
</evidence>
<dbReference type="InterPro" id="IPR021109">
    <property type="entry name" value="Peptidase_aspartic_dom_sf"/>
</dbReference>
<proteinExistence type="inferred from homology"/>
<evidence type="ECO:0000259" key="13">
    <source>
        <dbReference type="PROSITE" id="PS51767"/>
    </source>
</evidence>
<protein>
    <submittedName>
        <fullName evidence="14">Putative beta-secretase 1</fullName>
    </submittedName>
</protein>
<keyword evidence="8" id="KW-1133">Transmembrane helix</keyword>
<evidence type="ECO:0000256" key="10">
    <source>
        <dbReference type="ARBA" id="ARBA00023145"/>
    </source>
</evidence>
<keyword evidence="7 11" id="KW-0378">Hydrolase</keyword>
<evidence type="ECO:0000256" key="1">
    <source>
        <dbReference type="ARBA" id="ARBA00004479"/>
    </source>
</evidence>
<dbReference type="GO" id="GO:0005802">
    <property type="term" value="C:trans-Golgi network"/>
    <property type="evidence" value="ECO:0007669"/>
    <property type="project" value="TreeGrafter"/>
</dbReference>
<evidence type="ECO:0000313" key="15">
    <source>
        <dbReference type="Proteomes" id="UP000230750"/>
    </source>
</evidence>
<accession>A0A2G8K140</accession>
<dbReference type="GO" id="GO:0006509">
    <property type="term" value="P:membrane protein ectodomain proteolysis"/>
    <property type="evidence" value="ECO:0007669"/>
    <property type="project" value="TreeGrafter"/>
</dbReference>
<reference evidence="14 15" key="1">
    <citation type="journal article" date="2017" name="PLoS Biol.">
        <title>The sea cucumber genome provides insights into morphological evolution and visceral regeneration.</title>
        <authorList>
            <person name="Zhang X."/>
            <person name="Sun L."/>
            <person name="Yuan J."/>
            <person name="Sun Y."/>
            <person name="Gao Y."/>
            <person name="Zhang L."/>
            <person name="Li S."/>
            <person name="Dai H."/>
            <person name="Hamel J.F."/>
            <person name="Liu C."/>
            <person name="Yu Y."/>
            <person name="Liu S."/>
            <person name="Lin W."/>
            <person name="Guo K."/>
            <person name="Jin S."/>
            <person name="Xu P."/>
            <person name="Storey K.B."/>
            <person name="Huan P."/>
            <person name="Zhang T."/>
            <person name="Zhou Y."/>
            <person name="Zhang J."/>
            <person name="Lin C."/>
            <person name="Li X."/>
            <person name="Xing L."/>
            <person name="Huo D."/>
            <person name="Sun M."/>
            <person name="Wang L."/>
            <person name="Mercier A."/>
            <person name="Li F."/>
            <person name="Yang H."/>
            <person name="Xiang J."/>
        </authorList>
    </citation>
    <scope>NUCLEOTIDE SEQUENCE [LARGE SCALE GENOMIC DNA]</scope>
    <source>
        <strain evidence="14">Shaxun</strain>
        <tissue evidence="14">Muscle</tissue>
    </source>
</reference>
<feature type="domain" description="Peptidase A1" evidence="13">
    <location>
        <begin position="38"/>
        <end position="299"/>
    </location>
</feature>
<name>A0A2G8K140_STIJA</name>
<evidence type="ECO:0000256" key="2">
    <source>
        <dbReference type="ARBA" id="ARBA00007447"/>
    </source>
</evidence>
<comment type="caution">
    <text evidence="14">The sequence shown here is derived from an EMBL/GenBank/DDBJ whole genome shotgun (WGS) entry which is preliminary data.</text>
</comment>
<sequence>MYSLKLRRTEEYSYEEVIMGEQIIAQRGDLKGNPGNGYSVDIDIGTPKQRLNVLVDTGSSNFAIAAAPNPILTTYFKFNESSTYKSLNKDIDVRYTVGSWSGVLGRSVMRLPGGPDVRFSGNIASILESDQFFINGSYWQGILGLGYAAIASVEPFFDSLVNQTDIPNIFTMQLCGIDEDAPKEGNKTKLITGGTMRSETPLNDEDMSGLERLNDGSVIVEVFETLRLMTIGGIDDTLYKGKIFYTPLREKWFYEVVITNIKIDNQSLGMDCKEVSDNLLVIDLQVPSGVGYCNRFTPR</sequence>
<dbReference type="SUPFAM" id="SSF50630">
    <property type="entry name" value="Acid proteases"/>
    <property type="match status" value="1"/>
</dbReference>
<dbReference type="Pfam" id="PF00026">
    <property type="entry name" value="Asp"/>
    <property type="match status" value="1"/>
</dbReference>
<evidence type="ECO:0000313" key="14">
    <source>
        <dbReference type="EMBL" id="PIK41712.1"/>
    </source>
</evidence>
<dbReference type="Proteomes" id="UP000230750">
    <property type="component" value="Unassembled WGS sequence"/>
</dbReference>
<keyword evidence="4" id="KW-0812">Transmembrane</keyword>
<feature type="region of interest" description="Disordered" evidence="12">
    <location>
        <begin position="186"/>
        <end position="206"/>
    </location>
</feature>
<comment type="similarity">
    <text evidence="2 11">Belongs to the peptidase A1 family.</text>
</comment>
<keyword evidence="9" id="KW-0472">Membrane</keyword>
<keyword evidence="10" id="KW-0865">Zymogen</keyword>
<evidence type="ECO:0000256" key="6">
    <source>
        <dbReference type="ARBA" id="ARBA00022750"/>
    </source>
</evidence>
<dbReference type="InterPro" id="IPR009119">
    <property type="entry name" value="BACE"/>
</dbReference>
<dbReference type="AlphaFoldDB" id="A0A2G8K140"/>
<dbReference type="InterPro" id="IPR001969">
    <property type="entry name" value="Aspartic_peptidase_AS"/>
</dbReference>
<dbReference type="FunFam" id="2.40.70.10:FF:000007">
    <property type="entry name" value="Beta-secretase 1"/>
    <property type="match status" value="1"/>
</dbReference>
<evidence type="ECO:0000256" key="11">
    <source>
        <dbReference type="RuleBase" id="RU000454"/>
    </source>
</evidence>
<dbReference type="PROSITE" id="PS00141">
    <property type="entry name" value="ASP_PROTEASE"/>
    <property type="match status" value="1"/>
</dbReference>
<evidence type="ECO:0000256" key="5">
    <source>
        <dbReference type="ARBA" id="ARBA00022729"/>
    </source>
</evidence>
<evidence type="ECO:0000256" key="8">
    <source>
        <dbReference type="ARBA" id="ARBA00022989"/>
    </source>
</evidence>
<evidence type="ECO:0000256" key="12">
    <source>
        <dbReference type="SAM" id="MobiDB-lite"/>
    </source>
</evidence>
<dbReference type="GO" id="GO:0050435">
    <property type="term" value="P:amyloid-beta metabolic process"/>
    <property type="evidence" value="ECO:0007669"/>
    <property type="project" value="TreeGrafter"/>
</dbReference>
<dbReference type="STRING" id="307972.A0A2G8K140"/>
<comment type="subcellular location">
    <subcellularLocation>
        <location evidence="1">Membrane</location>
        <topology evidence="1">Single-pass type I membrane protein</topology>
    </subcellularLocation>
</comment>
<dbReference type="PRINTS" id="PR01815">
    <property type="entry name" value="BACEFAMILY"/>
</dbReference>
<evidence type="ECO:0000256" key="4">
    <source>
        <dbReference type="ARBA" id="ARBA00022692"/>
    </source>
</evidence>
<gene>
    <name evidence="14" type="ORF">BSL78_21432</name>
</gene>
<dbReference type="GO" id="GO:0005886">
    <property type="term" value="C:plasma membrane"/>
    <property type="evidence" value="ECO:0007669"/>
    <property type="project" value="TreeGrafter"/>
</dbReference>
<dbReference type="InterPro" id="IPR033121">
    <property type="entry name" value="PEPTIDASE_A1"/>
</dbReference>
<organism evidence="14 15">
    <name type="scientific">Stichopus japonicus</name>
    <name type="common">Sea cucumber</name>
    <dbReference type="NCBI Taxonomy" id="307972"/>
    <lineage>
        <taxon>Eukaryota</taxon>
        <taxon>Metazoa</taxon>
        <taxon>Echinodermata</taxon>
        <taxon>Eleutherozoa</taxon>
        <taxon>Echinozoa</taxon>
        <taxon>Holothuroidea</taxon>
        <taxon>Aspidochirotacea</taxon>
        <taxon>Aspidochirotida</taxon>
        <taxon>Stichopodidae</taxon>
        <taxon>Apostichopus</taxon>
    </lineage>
</organism>
<dbReference type="GO" id="GO:0005768">
    <property type="term" value="C:endosome"/>
    <property type="evidence" value="ECO:0007669"/>
    <property type="project" value="TreeGrafter"/>
</dbReference>
<keyword evidence="5" id="KW-0732">Signal</keyword>
<dbReference type="PANTHER" id="PTHR47965">
    <property type="entry name" value="ASPARTYL PROTEASE-RELATED"/>
    <property type="match status" value="1"/>
</dbReference>
<dbReference type="InterPro" id="IPR001461">
    <property type="entry name" value="Aspartic_peptidase_A1"/>
</dbReference>
<dbReference type="PANTHER" id="PTHR47965:SF12">
    <property type="entry name" value="ASPARTIC PROTEINASE 3-RELATED"/>
    <property type="match status" value="1"/>
</dbReference>
<keyword evidence="15" id="KW-1185">Reference proteome</keyword>
<keyword evidence="3 11" id="KW-0645">Protease</keyword>
<dbReference type="Gene3D" id="2.40.70.10">
    <property type="entry name" value="Acid Proteases"/>
    <property type="match status" value="2"/>
</dbReference>
<dbReference type="EMBL" id="MRZV01000994">
    <property type="protein sequence ID" value="PIK41712.1"/>
    <property type="molecule type" value="Genomic_DNA"/>
</dbReference>
<evidence type="ECO:0000256" key="9">
    <source>
        <dbReference type="ARBA" id="ARBA00023136"/>
    </source>
</evidence>